<keyword evidence="1" id="KW-1015">Disulfide bond</keyword>
<proteinExistence type="predicted"/>
<dbReference type="Pfam" id="PF00061">
    <property type="entry name" value="Lipocalin"/>
    <property type="match status" value="3"/>
</dbReference>
<dbReference type="GO" id="GO:0005737">
    <property type="term" value="C:cytoplasm"/>
    <property type="evidence" value="ECO:0007669"/>
    <property type="project" value="TreeGrafter"/>
</dbReference>
<dbReference type="GO" id="GO:0000302">
    <property type="term" value="P:response to reactive oxygen species"/>
    <property type="evidence" value="ECO:0007669"/>
    <property type="project" value="TreeGrafter"/>
</dbReference>
<feature type="domain" description="Lipocalin/cytosolic fatty-acid binding" evidence="3">
    <location>
        <begin position="99"/>
        <end position="230"/>
    </location>
</feature>
<dbReference type="PRINTS" id="PR01273">
    <property type="entry name" value="INVTBRTCOLOR"/>
</dbReference>
<dbReference type="PANTHER" id="PTHR10612">
    <property type="entry name" value="APOLIPOPROTEIN D"/>
    <property type="match status" value="1"/>
</dbReference>
<dbReference type="GO" id="GO:0006629">
    <property type="term" value="P:lipid metabolic process"/>
    <property type="evidence" value="ECO:0007669"/>
    <property type="project" value="TreeGrafter"/>
</dbReference>
<feature type="domain" description="Lipocalin/cytosolic fatty-acid binding" evidence="2">
    <location>
        <begin position="413"/>
        <end position="546"/>
    </location>
</feature>
<dbReference type="InterPro" id="IPR003057">
    <property type="entry name" value="Invtbrt_color"/>
</dbReference>
<dbReference type="CDD" id="cd00301">
    <property type="entry name" value="lipocalin_FABP"/>
    <property type="match status" value="1"/>
</dbReference>
<dbReference type="PROSITE" id="PS00213">
    <property type="entry name" value="LIPOCALIN"/>
    <property type="match status" value="3"/>
</dbReference>
<dbReference type="Pfam" id="PF08212">
    <property type="entry name" value="Lipocalin_2"/>
    <property type="match status" value="2"/>
</dbReference>
<dbReference type="Proteomes" id="UP000301870">
    <property type="component" value="Chromosome 11"/>
</dbReference>
<name>A0A9J7IJX0_SPOLT</name>
<dbReference type="RefSeq" id="XP_022817976.1">
    <property type="nucleotide sequence ID" value="XM_022962208.1"/>
</dbReference>
<dbReference type="GeneID" id="111350579"/>
<dbReference type="GO" id="GO:0031409">
    <property type="term" value="F:pigment binding"/>
    <property type="evidence" value="ECO:0007669"/>
    <property type="project" value="InterPro"/>
</dbReference>
<keyword evidence="4" id="KW-1185">Reference proteome</keyword>
<accession>A0A9J7IJX0</accession>
<dbReference type="InterPro" id="IPR000566">
    <property type="entry name" value="Lipocln_cytosolic_FA-bd_dom"/>
</dbReference>
<dbReference type="InterPro" id="IPR022272">
    <property type="entry name" value="Lipocalin_CS"/>
</dbReference>
<dbReference type="Gene3D" id="2.40.128.20">
    <property type="match status" value="8"/>
</dbReference>
<feature type="domain" description="Lipocalin/cytosolic fatty-acid binding" evidence="2">
    <location>
        <begin position="949"/>
        <end position="1090"/>
    </location>
</feature>
<protein>
    <submittedName>
        <fullName evidence="5">Uncharacterized protein LOC111350579</fullName>
    </submittedName>
</protein>
<evidence type="ECO:0000256" key="1">
    <source>
        <dbReference type="ARBA" id="ARBA00023157"/>
    </source>
</evidence>
<reference evidence="5" key="1">
    <citation type="submission" date="2025-08" db="UniProtKB">
        <authorList>
            <consortium name="RefSeq"/>
        </authorList>
    </citation>
    <scope>IDENTIFICATION</scope>
    <source>
        <strain evidence="5">Ishihara</strain>
        <tissue evidence="5">Whole body</tissue>
    </source>
</reference>
<sequence>MLVLATDYKSYALTYGCENINNDQRRVTSWKFSRYNTLTTDAINAINKVIEEIEVLHQPYYYSVDRRPEACFYFPEVNPNSNVIFRGQCDQTIESVKDFDLNKYMNLWYDVESYPSAFQDGTCPNAHYTLTGNTVSVRNSHVVDQTLVTIDGVATLASTDGSGKLKVTFNVQNTEVTTTDYWVLSTNYESYALVYSCANIDDDYMRVSSWKLSREKVLEAADETAISNAMNDIKVLDQRYFVKRDQGPDGCFYFPEPQPGVPVVFPGQCDDSIAAVPNFDINEFAGTWHEISAYPRASQSGQCISQQFTVTNDNTMHLESFSVLDQFQSSTEGIVTVASTDGSGRLNINIQSNAERSVTWQFPGSDRVIINARCTGGRKRWQPYARHALLCDSKNKQTTYLIIISIVLLQYLGRWRLLESYYSEFQEGTCNAASYAASSDGTLIVTNSKVVNEQLTSIVGSAVPLAGDGSGKLVVTFPDRTPTEYWILATDYESYALVYTCVNLPNHQRRVWSWKMSRFSTLPPSATTAINNVINNIDVLDERYYQKIDRTDASCFYYPAVDSDFDIIFPGQCDDNINAVENFNPQEYEGTWFDIESYPTRFQSGTCNTARYSSNPDGTLEVVNTQVSGQIQQTTTGVAYPTSNDGSGKFDVTLTQSNGNVVTTKYWVLATDYSSYSLVYSCRNIDDEFRAVHSWKLGRSTYLPDDAQAKINEELDKVQVLEQKYYVERKHSDEDCFYYPDNNGGDVILSGQCVPDAQVPAVTGFNSAEFAGTWHEVARFPSDLQNGECSATEFTLVDGNFNIVKTSVIDEAQLSTATSGILATDGRGVIYNINIDGVPFNSIYILLTDYNEYALAYSCRNLDAERKQIYSWKLSKSRAGLSESAHSAIQEHISNNIDLFEGYYRTTKQDNTACFHYPEFDQLPSSIELPGPCDASIKGIANFDGTAFSGKWFEVARYPQPIQTGQCNSAVYDNSGDVISIVSTQVVNEKLLISQGNANIASTDGSGLLDVSLGNGDDNIEAKLYVLATDYINYAILYNCINLDNGNRRRVGSWKLSRSGTLSSQDNDAINEVVSSTQGLINKYYLHTDQSDEACFHYPDPSESEVILPGQCDESISGVSSFDMEQFQGTWYQIERYDAVQTSCIGLKLTSYNSESNEFEVLSYEVSDGELSTVEGTGQLSTDGTGRLSVVMSEGNSATTILILSTDYESYAVAYSCSNLGGSQRQVRAWQLSRTRSMSPAGVTAIAGLIEQRQELHQPYFKSIPHDDDCLEPSSAFLFKSSIIVIFVCAVLQILL</sequence>
<feature type="domain" description="Lipocalin/cytosolic fatty-acid binding" evidence="3">
    <location>
        <begin position="1123"/>
        <end position="1247"/>
    </location>
</feature>
<organism evidence="4 5">
    <name type="scientific">Spodoptera litura</name>
    <name type="common">Asian cotton leafworm</name>
    <dbReference type="NCBI Taxonomy" id="69820"/>
    <lineage>
        <taxon>Eukaryota</taxon>
        <taxon>Metazoa</taxon>
        <taxon>Ecdysozoa</taxon>
        <taxon>Arthropoda</taxon>
        <taxon>Hexapoda</taxon>
        <taxon>Insecta</taxon>
        <taxon>Pterygota</taxon>
        <taxon>Neoptera</taxon>
        <taxon>Endopterygota</taxon>
        <taxon>Lepidoptera</taxon>
        <taxon>Glossata</taxon>
        <taxon>Ditrysia</taxon>
        <taxon>Noctuoidea</taxon>
        <taxon>Noctuidae</taxon>
        <taxon>Amphipyrinae</taxon>
        <taxon>Spodoptera</taxon>
    </lineage>
</organism>
<evidence type="ECO:0000313" key="5">
    <source>
        <dbReference type="RefSeq" id="XP_022817976.1"/>
    </source>
</evidence>
<feature type="domain" description="Lipocalin/cytosolic fatty-acid binding" evidence="2">
    <location>
        <begin position="590"/>
        <end position="726"/>
    </location>
</feature>
<dbReference type="PANTHER" id="PTHR10612:SF62">
    <property type="entry name" value="LIPOCALIN_CYTOSOLIC FATTY-ACID BINDING DOMAIN-CONTAINING PROTEIN"/>
    <property type="match status" value="1"/>
</dbReference>
<evidence type="ECO:0000313" key="4">
    <source>
        <dbReference type="Proteomes" id="UP000301870"/>
    </source>
</evidence>
<evidence type="ECO:0000259" key="2">
    <source>
        <dbReference type="Pfam" id="PF00061"/>
    </source>
</evidence>
<evidence type="ECO:0000259" key="3">
    <source>
        <dbReference type="Pfam" id="PF08212"/>
    </source>
</evidence>
<dbReference type="OrthoDB" id="565904at2759"/>
<gene>
    <name evidence="5" type="primary">LOC111350579</name>
</gene>
<dbReference type="SUPFAM" id="SSF50814">
    <property type="entry name" value="Lipocalins"/>
    <property type="match status" value="8"/>
</dbReference>
<dbReference type="KEGG" id="sliu:111350579"/>
<dbReference type="InterPro" id="IPR012674">
    <property type="entry name" value="Calycin"/>
</dbReference>